<dbReference type="InterPro" id="IPR012259">
    <property type="entry name" value="DHFR"/>
</dbReference>
<dbReference type="GO" id="GO:0046654">
    <property type="term" value="P:tetrahydrofolate biosynthetic process"/>
    <property type="evidence" value="ECO:0007669"/>
    <property type="project" value="InterPro"/>
</dbReference>
<gene>
    <name evidence="8" type="ORF">NDN08_003958</name>
</gene>
<dbReference type="PROSITE" id="PS00075">
    <property type="entry name" value="DHFR_1"/>
    <property type="match status" value="1"/>
</dbReference>
<evidence type="ECO:0000313" key="8">
    <source>
        <dbReference type="EMBL" id="KAJ8901752.1"/>
    </source>
</evidence>
<dbReference type="GO" id="GO:0004146">
    <property type="term" value="F:dihydrofolate reductase activity"/>
    <property type="evidence" value="ECO:0007669"/>
    <property type="project" value="UniProtKB-EC"/>
</dbReference>
<accession>A0AAV8UKG2</accession>
<sequence>MLMIEEHHIVRTRKLRRGPAEPSRGAPQFSEMLRYRIIAAITRDSRGIGKDGVMPWPKLGADMKHFRELTVGGVVIVGRVTFEKIGVLENRLNVVLCRSRNEYRGENLIGARSLEQAEMLIGSRGFQVANIIGGQSVYKTAFEVPRYSQRLHLTEIENSYECDRFFPAFHDHQKIFESVQHEENGIRFTFSEWEAR</sequence>
<comment type="caution">
    <text evidence="8">The sequence shown here is derived from an EMBL/GenBank/DDBJ whole genome shotgun (WGS) entry which is preliminary data.</text>
</comment>
<dbReference type="GO" id="GO:0050661">
    <property type="term" value="F:NADP binding"/>
    <property type="evidence" value="ECO:0007669"/>
    <property type="project" value="InterPro"/>
</dbReference>
<dbReference type="GO" id="GO:0046452">
    <property type="term" value="P:dihydrofolate metabolic process"/>
    <property type="evidence" value="ECO:0007669"/>
    <property type="project" value="TreeGrafter"/>
</dbReference>
<keyword evidence="9" id="KW-1185">Reference proteome</keyword>
<dbReference type="Pfam" id="PF00186">
    <property type="entry name" value="DHFR_1"/>
    <property type="match status" value="1"/>
</dbReference>
<reference evidence="8 9" key="1">
    <citation type="journal article" date="2023" name="Nat. Commun.">
        <title>Origin of minicircular mitochondrial genomes in red algae.</title>
        <authorList>
            <person name="Lee Y."/>
            <person name="Cho C.H."/>
            <person name="Lee Y.M."/>
            <person name="Park S.I."/>
            <person name="Yang J.H."/>
            <person name="West J.A."/>
            <person name="Bhattacharya D."/>
            <person name="Yoon H.S."/>
        </authorList>
    </citation>
    <scope>NUCLEOTIDE SEQUENCE [LARGE SCALE GENOMIC DNA]</scope>
    <source>
        <strain evidence="8 9">CCMP1338</strain>
        <tissue evidence="8">Whole cell</tissue>
    </source>
</reference>
<dbReference type="Gene3D" id="3.40.430.10">
    <property type="entry name" value="Dihydrofolate Reductase, subunit A"/>
    <property type="match status" value="1"/>
</dbReference>
<dbReference type="PANTHER" id="PTHR48069">
    <property type="entry name" value="DIHYDROFOLATE REDUCTASE"/>
    <property type="match status" value="1"/>
</dbReference>
<dbReference type="GO" id="GO:0046655">
    <property type="term" value="P:folic acid metabolic process"/>
    <property type="evidence" value="ECO:0007669"/>
    <property type="project" value="TreeGrafter"/>
</dbReference>
<dbReference type="InterPro" id="IPR024072">
    <property type="entry name" value="DHFR-like_dom_sf"/>
</dbReference>
<evidence type="ECO:0000256" key="1">
    <source>
        <dbReference type="ARBA" id="ARBA00004903"/>
    </source>
</evidence>
<dbReference type="GO" id="GO:0005739">
    <property type="term" value="C:mitochondrion"/>
    <property type="evidence" value="ECO:0007669"/>
    <property type="project" value="TreeGrafter"/>
</dbReference>
<dbReference type="PROSITE" id="PS51330">
    <property type="entry name" value="DHFR_2"/>
    <property type="match status" value="1"/>
</dbReference>
<comment type="pathway">
    <text evidence="1">Cofactor biosynthesis; tetrahydrofolate biosynthesis; 5,6,7,8-tetrahydrofolate from 7,8-dihydrofolate: step 1/1.</text>
</comment>
<dbReference type="CDD" id="cd00209">
    <property type="entry name" value="DHFR"/>
    <property type="match status" value="1"/>
</dbReference>
<keyword evidence="5" id="KW-0560">Oxidoreductase</keyword>
<comment type="similarity">
    <text evidence="6">Belongs to the dihydrofolate reductase family.</text>
</comment>
<name>A0AAV8UKG2_9RHOD</name>
<evidence type="ECO:0000256" key="6">
    <source>
        <dbReference type="RuleBase" id="RU004474"/>
    </source>
</evidence>
<dbReference type="InterPro" id="IPR001796">
    <property type="entry name" value="DHFR_dom"/>
</dbReference>
<evidence type="ECO:0000256" key="2">
    <source>
        <dbReference type="ARBA" id="ARBA00012856"/>
    </source>
</evidence>
<evidence type="ECO:0000256" key="4">
    <source>
        <dbReference type="ARBA" id="ARBA00022857"/>
    </source>
</evidence>
<evidence type="ECO:0000259" key="7">
    <source>
        <dbReference type="PROSITE" id="PS51330"/>
    </source>
</evidence>
<protein>
    <recommendedName>
        <fullName evidence="2">dihydrofolate reductase</fullName>
        <ecNumber evidence="2">1.5.1.3</ecNumber>
    </recommendedName>
</protein>
<dbReference type="EMBL" id="JAMWBK010000010">
    <property type="protein sequence ID" value="KAJ8901752.1"/>
    <property type="molecule type" value="Genomic_DNA"/>
</dbReference>
<feature type="domain" description="DHFR" evidence="7">
    <location>
        <begin position="34"/>
        <end position="196"/>
    </location>
</feature>
<dbReference type="SUPFAM" id="SSF53597">
    <property type="entry name" value="Dihydrofolate reductase-like"/>
    <property type="match status" value="1"/>
</dbReference>
<keyword evidence="4" id="KW-0521">NADP</keyword>
<dbReference type="GO" id="GO:0006730">
    <property type="term" value="P:one-carbon metabolic process"/>
    <property type="evidence" value="ECO:0007669"/>
    <property type="project" value="UniProtKB-KW"/>
</dbReference>
<dbReference type="EC" id="1.5.1.3" evidence="2"/>
<evidence type="ECO:0000256" key="5">
    <source>
        <dbReference type="ARBA" id="ARBA00023002"/>
    </source>
</evidence>
<dbReference type="AlphaFoldDB" id="A0AAV8UKG2"/>
<evidence type="ECO:0000313" key="9">
    <source>
        <dbReference type="Proteomes" id="UP001157974"/>
    </source>
</evidence>
<organism evidence="8 9">
    <name type="scientific">Rhodosorus marinus</name>
    <dbReference type="NCBI Taxonomy" id="101924"/>
    <lineage>
        <taxon>Eukaryota</taxon>
        <taxon>Rhodophyta</taxon>
        <taxon>Stylonematophyceae</taxon>
        <taxon>Stylonematales</taxon>
        <taxon>Stylonemataceae</taxon>
        <taxon>Rhodosorus</taxon>
    </lineage>
</organism>
<dbReference type="PRINTS" id="PR00070">
    <property type="entry name" value="DHFR"/>
</dbReference>
<dbReference type="InterPro" id="IPR017925">
    <property type="entry name" value="DHFR_CS"/>
</dbReference>
<evidence type="ECO:0000256" key="3">
    <source>
        <dbReference type="ARBA" id="ARBA00022563"/>
    </source>
</evidence>
<dbReference type="PANTHER" id="PTHR48069:SF3">
    <property type="entry name" value="DIHYDROFOLATE REDUCTASE"/>
    <property type="match status" value="1"/>
</dbReference>
<dbReference type="Proteomes" id="UP001157974">
    <property type="component" value="Unassembled WGS sequence"/>
</dbReference>
<keyword evidence="3" id="KW-0554">One-carbon metabolism</keyword>
<proteinExistence type="inferred from homology"/>